<reference evidence="1" key="1">
    <citation type="submission" date="2019-08" db="EMBL/GenBank/DDBJ databases">
        <authorList>
            <person name="Kucharzyk K."/>
            <person name="Murdoch R.W."/>
            <person name="Higgins S."/>
            <person name="Loffler F."/>
        </authorList>
    </citation>
    <scope>NUCLEOTIDE SEQUENCE</scope>
</reference>
<name>A0A645EFK9_9ZZZZ</name>
<comment type="caution">
    <text evidence="1">The sequence shown here is derived from an EMBL/GenBank/DDBJ whole genome shotgun (WGS) entry which is preliminary data.</text>
</comment>
<organism evidence="1">
    <name type="scientific">bioreactor metagenome</name>
    <dbReference type="NCBI Taxonomy" id="1076179"/>
    <lineage>
        <taxon>unclassified sequences</taxon>
        <taxon>metagenomes</taxon>
        <taxon>ecological metagenomes</taxon>
    </lineage>
</organism>
<dbReference type="AlphaFoldDB" id="A0A645EFK9"/>
<evidence type="ECO:0000313" key="1">
    <source>
        <dbReference type="EMBL" id="MPM99382.1"/>
    </source>
</evidence>
<gene>
    <name evidence="1" type="ORF">SDC9_146573</name>
</gene>
<dbReference type="EMBL" id="VSSQ01045481">
    <property type="protein sequence ID" value="MPM99382.1"/>
    <property type="molecule type" value="Genomic_DNA"/>
</dbReference>
<proteinExistence type="predicted"/>
<protein>
    <submittedName>
        <fullName evidence="1">Uncharacterized protein</fullName>
    </submittedName>
</protein>
<accession>A0A645EFK9</accession>
<sequence>MQITTAVLHGLAVGRTKGVRRIVARGAGHSPRCRQRCVDEQGATDGGERGRVRRFLEWSGVKRLAGRVVAGRLGRGMRGPDHAAVIERQLHSHQPHGNAEGEQRAQPWCERSPCRWFVVAVVVHVRRCMKCRCQLDETRLQRCPALTSGNGFGSCLAGL</sequence>